<evidence type="ECO:0000256" key="1">
    <source>
        <dbReference type="SAM" id="MobiDB-lite"/>
    </source>
</evidence>
<proteinExistence type="predicted"/>
<reference evidence="2 3" key="2">
    <citation type="submission" date="2019-09" db="EMBL/GenBank/DDBJ databases">
        <authorList>
            <person name="Jin C."/>
        </authorList>
    </citation>
    <scope>NUCLEOTIDE SEQUENCE [LARGE SCALE GENOMIC DNA]</scope>
    <source>
        <strain evidence="2 3">BN140002</strain>
    </source>
</reference>
<evidence type="ECO:0000313" key="2">
    <source>
        <dbReference type="EMBL" id="KAA2236246.1"/>
    </source>
</evidence>
<comment type="caution">
    <text evidence="2">The sequence shown here is derived from an EMBL/GenBank/DDBJ whole genome shotgun (WGS) entry which is preliminary data.</text>
</comment>
<accession>A0A5B2VBY1</accession>
<evidence type="ECO:0000313" key="3">
    <source>
        <dbReference type="Proteomes" id="UP000323142"/>
    </source>
</evidence>
<feature type="region of interest" description="Disordered" evidence="1">
    <location>
        <begin position="1"/>
        <end position="82"/>
    </location>
</feature>
<organism evidence="2 3">
    <name type="scientific">Salinarimonas soli</name>
    <dbReference type="NCBI Taxonomy" id="1638099"/>
    <lineage>
        <taxon>Bacteria</taxon>
        <taxon>Pseudomonadati</taxon>
        <taxon>Pseudomonadota</taxon>
        <taxon>Alphaproteobacteria</taxon>
        <taxon>Hyphomicrobiales</taxon>
        <taxon>Salinarimonadaceae</taxon>
        <taxon>Salinarimonas</taxon>
    </lineage>
</organism>
<dbReference type="EMBL" id="VUOA01000028">
    <property type="protein sequence ID" value="KAA2236246.1"/>
    <property type="molecule type" value="Genomic_DNA"/>
</dbReference>
<gene>
    <name evidence="2" type="ORF">F0L46_16185</name>
</gene>
<dbReference type="Proteomes" id="UP000323142">
    <property type="component" value="Unassembled WGS sequence"/>
</dbReference>
<dbReference type="RefSeq" id="WP_149819378.1">
    <property type="nucleotide sequence ID" value="NZ_VUOA01000028.1"/>
</dbReference>
<dbReference type="AlphaFoldDB" id="A0A5B2VBY1"/>
<keyword evidence="3" id="KW-1185">Reference proteome</keyword>
<protein>
    <submittedName>
        <fullName evidence="2">Uncharacterized protein</fullName>
    </submittedName>
</protein>
<reference evidence="2 3" key="1">
    <citation type="submission" date="2019-09" db="EMBL/GenBank/DDBJ databases">
        <title>Salinarimonas rosea gen. nov., sp. nov., a new member of the a-2 subgroup of the Proteobacteria.</title>
        <authorList>
            <person name="Liu J."/>
        </authorList>
    </citation>
    <scope>NUCLEOTIDE SEQUENCE [LARGE SCALE GENOMIC DNA]</scope>
    <source>
        <strain evidence="2 3">BN140002</strain>
    </source>
</reference>
<sequence>MTNPSMIKGPGDPKKAADAVEGLSGDEGTPRAPAGRENTMPATPSAEEQFPATEDPLDSYQLKPNINTKHGPGLKRPPGESA</sequence>
<name>A0A5B2VBY1_9HYPH</name>